<dbReference type="Proteomes" id="UP000634229">
    <property type="component" value="Unassembled WGS sequence"/>
</dbReference>
<dbReference type="InterPro" id="IPR020802">
    <property type="entry name" value="TesA-like"/>
</dbReference>
<dbReference type="InterPro" id="IPR050091">
    <property type="entry name" value="PKS_NRPS_Biosynth_Enz"/>
</dbReference>
<dbReference type="Gene3D" id="3.40.50.1820">
    <property type="entry name" value="alpha/beta hydrolase"/>
    <property type="match status" value="1"/>
</dbReference>
<dbReference type="SUPFAM" id="SSF52151">
    <property type="entry name" value="FabD/lysophospholipase-like"/>
    <property type="match status" value="1"/>
</dbReference>
<dbReference type="EMBL" id="JAERRF010000006">
    <property type="protein sequence ID" value="MBL1097429.1"/>
    <property type="molecule type" value="Genomic_DNA"/>
</dbReference>
<keyword evidence="7" id="KW-1185">Reference proteome</keyword>
<dbReference type="SMART" id="SM00824">
    <property type="entry name" value="PKS_TE"/>
    <property type="match status" value="1"/>
</dbReference>
<gene>
    <name evidence="6" type="ORF">JK363_12220</name>
</gene>
<reference evidence="6 7" key="1">
    <citation type="submission" date="2021-01" db="EMBL/GenBank/DDBJ databases">
        <title>WGS of actinomycetes isolated from Thailand.</title>
        <authorList>
            <person name="Thawai C."/>
        </authorList>
    </citation>
    <scope>NUCLEOTIDE SEQUENCE [LARGE SCALE GENOMIC DNA]</scope>
    <source>
        <strain evidence="6 7">CA1R205</strain>
    </source>
</reference>
<organism evidence="6 7">
    <name type="scientific">Streptomyces coffeae</name>
    <dbReference type="NCBI Taxonomy" id="621382"/>
    <lineage>
        <taxon>Bacteria</taxon>
        <taxon>Bacillati</taxon>
        <taxon>Actinomycetota</taxon>
        <taxon>Actinomycetes</taxon>
        <taxon>Kitasatosporales</taxon>
        <taxon>Streptomycetaceae</taxon>
        <taxon>Streptomyces</taxon>
    </lineage>
</organism>
<proteinExistence type="predicted"/>
<evidence type="ECO:0000313" key="7">
    <source>
        <dbReference type="Proteomes" id="UP000634229"/>
    </source>
</evidence>
<dbReference type="InterPro" id="IPR001227">
    <property type="entry name" value="Ac_transferase_dom_sf"/>
</dbReference>
<feature type="domain" description="Thioesterase TesA-like" evidence="4">
    <location>
        <begin position="386"/>
        <end position="594"/>
    </location>
</feature>
<keyword evidence="6" id="KW-0378">Hydrolase</keyword>
<dbReference type="SUPFAM" id="SSF53474">
    <property type="entry name" value="alpha/beta-Hydrolases"/>
    <property type="match status" value="1"/>
</dbReference>
<comment type="caution">
    <text evidence="6">The sequence shown here is derived from an EMBL/GenBank/DDBJ whole genome shotgun (WGS) entry which is preliminary data.</text>
</comment>
<dbReference type="GO" id="GO:0016787">
    <property type="term" value="F:hydrolase activity"/>
    <property type="evidence" value="ECO:0007669"/>
    <property type="project" value="UniProtKB-KW"/>
</dbReference>
<protein>
    <submittedName>
        <fullName evidence="6">Alpha/beta fold hydrolase</fullName>
    </submittedName>
</protein>
<feature type="domain" description="Malonyl-CoA:ACP transacylase (MAT)" evidence="5">
    <location>
        <begin position="94"/>
        <end position="339"/>
    </location>
</feature>
<dbReference type="InterPro" id="IPR029058">
    <property type="entry name" value="AB_hydrolase_fold"/>
</dbReference>
<feature type="region of interest" description="Disordered" evidence="3">
    <location>
        <begin position="306"/>
        <end position="327"/>
    </location>
</feature>
<evidence type="ECO:0000313" key="6">
    <source>
        <dbReference type="EMBL" id="MBL1097429.1"/>
    </source>
</evidence>
<dbReference type="Pfam" id="PF00698">
    <property type="entry name" value="Acyl_transf_1"/>
    <property type="match status" value="1"/>
</dbReference>
<evidence type="ECO:0000259" key="4">
    <source>
        <dbReference type="SMART" id="SM00824"/>
    </source>
</evidence>
<dbReference type="InterPro" id="IPR014043">
    <property type="entry name" value="Acyl_transferase_dom"/>
</dbReference>
<evidence type="ECO:0000259" key="5">
    <source>
        <dbReference type="SMART" id="SM00827"/>
    </source>
</evidence>
<dbReference type="InterPro" id="IPR001031">
    <property type="entry name" value="Thioesterase"/>
</dbReference>
<keyword evidence="2" id="KW-0511">Multifunctional enzyme</keyword>
<dbReference type="PANTHER" id="PTHR43775">
    <property type="entry name" value="FATTY ACID SYNTHASE"/>
    <property type="match status" value="1"/>
</dbReference>
<name>A0ABS1NBG7_9ACTN</name>
<dbReference type="Gene3D" id="3.30.70.3290">
    <property type="match status" value="2"/>
</dbReference>
<evidence type="ECO:0000256" key="1">
    <source>
        <dbReference type="ARBA" id="ARBA00022679"/>
    </source>
</evidence>
<accession>A0ABS1NBG7</accession>
<dbReference type="PANTHER" id="PTHR43775:SF51">
    <property type="entry name" value="INACTIVE PHENOLPHTHIOCEROL SYNTHESIS POLYKETIDE SYNTHASE TYPE I PKS1-RELATED"/>
    <property type="match status" value="1"/>
</dbReference>
<dbReference type="Pfam" id="PF22621">
    <property type="entry name" value="CurL-like_PKS_C"/>
    <property type="match status" value="1"/>
</dbReference>
<dbReference type="InterPro" id="IPR016035">
    <property type="entry name" value="Acyl_Trfase/lysoPLipase"/>
</dbReference>
<sequence>MPSGLTAQARRLREWLTAHPGLDPVDIGHSLATGRAQLSHRAVVVGRDRDELMAGLDQVISGDGGPGVLLNSGARAGSVAFVIPAPDKQSLEPARQLLATAPAFAARMEECAQALAPHTGWNLLDVVNGAQGAPALDDPGVFGPALFAVQVSLAALWRAYGVEPDAVVGEPGAERATEVIDGRRTLEDAAHTVATASATGAADTLREALRTHIEQGFRAFVEISPQPSLTASLTGAVTAAGGDPAEFMITEAPGDPDGLATFLHTLAQAFVGGVRVDWSPSFAGRDARTVELPTYPFQRQRYWLDETKDGPAAPPPERSAPAPAEDSRGTFTVLLRRAHVENAIPEAVPMVVAASRFRPSFSSTAELGGAPGSVLAAEGAASPAVICVPSFLAGSGPHQFARLASEFTPRLRTSALVMPGFGKSRLLPASWTVAIEAMADATLAAAADKPFFLVGHSVGGLVAQAIAERVRHTGHSARGVVMIDTYDIDVRSEREALFVWAMSEILDRDPTGLVVNDNNLMAMGAYLRLYDEWTPGGCEVPTLAVRAVAADTPLNLPVEPVWKTADTSESVLADHFSILEDKAATTALVVGDWFARMSTP</sequence>
<dbReference type="SMART" id="SM00827">
    <property type="entry name" value="PKS_AT"/>
    <property type="match status" value="1"/>
</dbReference>
<dbReference type="Gene3D" id="3.40.366.10">
    <property type="entry name" value="Malonyl-Coenzyme A Acyl Carrier Protein, domain 2"/>
    <property type="match status" value="2"/>
</dbReference>
<keyword evidence="1" id="KW-0808">Transferase</keyword>
<dbReference type="Pfam" id="PF00975">
    <property type="entry name" value="Thioesterase"/>
    <property type="match status" value="1"/>
</dbReference>
<evidence type="ECO:0000256" key="3">
    <source>
        <dbReference type="SAM" id="MobiDB-lite"/>
    </source>
</evidence>
<evidence type="ECO:0000256" key="2">
    <source>
        <dbReference type="ARBA" id="ARBA00023268"/>
    </source>
</evidence>